<dbReference type="RefSeq" id="WP_311190479.1">
    <property type="nucleotide sequence ID" value="NZ_CP115541.1"/>
</dbReference>
<dbReference type="Proteomes" id="UP001302072">
    <property type="component" value="Chromosome"/>
</dbReference>
<proteinExistence type="predicted"/>
<sequence length="146" mass="16155">MESETSVEIDIAFASFVGSVTECNTLAEIRHTVLCHFQRVSASRPLAILARGEILRSNSVSEEKRPKRPLHVQRPKNIRVEALTPRDGDEPDGIRIPCIKLRGMWLHVAGFRIGDVLIPHPIPGGIGLTVRPAPEVVTRQTVNRSP</sequence>
<organism evidence="1 2">
    <name type="scientific">Stenotrophomonas oahuensis</name>
    <dbReference type="NCBI Taxonomy" id="3003271"/>
    <lineage>
        <taxon>Bacteria</taxon>
        <taxon>Pseudomonadati</taxon>
        <taxon>Pseudomonadota</taxon>
        <taxon>Gammaproteobacteria</taxon>
        <taxon>Lysobacterales</taxon>
        <taxon>Lysobacteraceae</taxon>
        <taxon>Stenotrophomonas</taxon>
    </lineage>
</organism>
<dbReference type="EMBL" id="CP115541">
    <property type="protein sequence ID" value="WNH51228.1"/>
    <property type="molecule type" value="Genomic_DNA"/>
</dbReference>
<keyword evidence="2" id="KW-1185">Reference proteome</keyword>
<gene>
    <name evidence="1" type="ORF">PDM29_12720</name>
</gene>
<evidence type="ECO:0000313" key="1">
    <source>
        <dbReference type="EMBL" id="WNH51228.1"/>
    </source>
</evidence>
<accession>A0ABY9YKK8</accession>
<evidence type="ECO:0000313" key="2">
    <source>
        <dbReference type="Proteomes" id="UP001302072"/>
    </source>
</evidence>
<evidence type="ECO:0008006" key="3">
    <source>
        <dbReference type="Google" id="ProtNLM"/>
    </source>
</evidence>
<reference evidence="1 2" key="1">
    <citation type="submission" date="2022-12" db="EMBL/GenBank/DDBJ databases">
        <title>Two new species, Stenotrophomonas aracearum and Stenotrophomonas oahuensis, isolated from Anthurium (Araceae family) in Hawaii.</title>
        <authorList>
            <person name="Chunag S.C."/>
            <person name="Dobhal S."/>
            <person name="Alvarez A."/>
            <person name="Arif M."/>
        </authorList>
    </citation>
    <scope>NUCLEOTIDE SEQUENCE [LARGE SCALE GENOMIC DNA]</scope>
    <source>
        <strain evidence="1 2">A5586</strain>
    </source>
</reference>
<name>A0ABY9YKK8_9GAMM</name>
<protein>
    <recommendedName>
        <fullName evidence="3">Toxin SymE-like domain-containing protein</fullName>
    </recommendedName>
</protein>